<gene>
    <name evidence="4" type="ORF">MELIAE_LOCUS6906</name>
    <name evidence="5" type="ORF">MELIAE_LOCUS6926</name>
</gene>
<evidence type="ECO:0000256" key="2">
    <source>
        <dbReference type="PIRNR" id="PIRNR028983"/>
    </source>
</evidence>
<feature type="region of interest" description="Disordered" evidence="3">
    <location>
        <begin position="1"/>
        <end position="34"/>
    </location>
</feature>
<dbReference type="Proteomes" id="UP001154078">
    <property type="component" value="Chromosome 4"/>
</dbReference>
<dbReference type="Pfam" id="PF13862">
    <property type="entry name" value="BCCIP"/>
    <property type="match status" value="1"/>
</dbReference>
<proteinExistence type="inferred from homology"/>
<organism evidence="5 6">
    <name type="scientific">Brassicogethes aeneus</name>
    <name type="common">Rape pollen beetle</name>
    <name type="synonym">Meligethes aeneus</name>
    <dbReference type="NCBI Taxonomy" id="1431903"/>
    <lineage>
        <taxon>Eukaryota</taxon>
        <taxon>Metazoa</taxon>
        <taxon>Ecdysozoa</taxon>
        <taxon>Arthropoda</taxon>
        <taxon>Hexapoda</taxon>
        <taxon>Insecta</taxon>
        <taxon>Pterygota</taxon>
        <taxon>Neoptera</taxon>
        <taxon>Endopterygota</taxon>
        <taxon>Coleoptera</taxon>
        <taxon>Polyphaga</taxon>
        <taxon>Cucujiformia</taxon>
        <taxon>Nitidulidae</taxon>
        <taxon>Meligethinae</taxon>
        <taxon>Brassicogethes</taxon>
    </lineage>
</organism>
<dbReference type="GO" id="GO:0005634">
    <property type="term" value="C:nucleus"/>
    <property type="evidence" value="ECO:0007669"/>
    <property type="project" value="TreeGrafter"/>
</dbReference>
<dbReference type="AlphaFoldDB" id="A0A9P0B5G0"/>
<reference evidence="5" key="1">
    <citation type="submission" date="2021-12" db="EMBL/GenBank/DDBJ databases">
        <authorList>
            <person name="King R."/>
        </authorList>
    </citation>
    <scope>NUCLEOTIDE SEQUENCE</scope>
</reference>
<evidence type="ECO:0000313" key="6">
    <source>
        <dbReference type="Proteomes" id="UP001154078"/>
    </source>
</evidence>
<dbReference type="InterPro" id="IPR025602">
    <property type="entry name" value="BCP1_family"/>
</dbReference>
<dbReference type="OrthoDB" id="27543at2759"/>
<dbReference type="PIRSF" id="PIRSF028983">
    <property type="entry name" value="BCP1"/>
    <property type="match status" value="1"/>
</dbReference>
<protein>
    <recommendedName>
        <fullName evidence="2">Protein BCCIP homolog</fullName>
    </recommendedName>
</protein>
<evidence type="ECO:0000256" key="1">
    <source>
        <dbReference type="ARBA" id="ARBA00006781"/>
    </source>
</evidence>
<evidence type="ECO:0000313" key="5">
    <source>
        <dbReference type="EMBL" id="CAH0555586.1"/>
    </source>
</evidence>
<dbReference type="EMBL" id="OV121135">
    <property type="protein sequence ID" value="CAH0555561.1"/>
    <property type="molecule type" value="Genomic_DNA"/>
</dbReference>
<dbReference type="PANTHER" id="PTHR13261">
    <property type="entry name" value="BRCA2 AND CDKN1A INTERACTING PROTEIN"/>
    <property type="match status" value="1"/>
</dbReference>
<dbReference type="PANTHER" id="PTHR13261:SF0">
    <property type="entry name" value="BRCA2 AND CDKN1A-INTERACTING PROTEIN"/>
    <property type="match status" value="1"/>
</dbReference>
<keyword evidence="6" id="KW-1185">Reference proteome</keyword>
<evidence type="ECO:0000256" key="3">
    <source>
        <dbReference type="SAM" id="MobiDB-lite"/>
    </source>
</evidence>
<name>A0A9P0B5G0_BRAAE</name>
<sequence>MAGPTKKTKPTEKEESEEEVMSEDEESEEGTYHGQNEVQATFEGRNPEGQDFHGIKQLLVQLFLKAHIDLSQISDMLIQQNGVGSVLKQSYNDSDDEEDVDMVEESDVFGITSVLNLTSHRETPCVVQLYKLLEEVSGKHSSNEVQENIKKILQSSNRLGFLINERFVNIPAKISTVMLTSLHDEIERFKKKDQSYNFQYFVMICKTYKPKGEKDGEETFTNAEEEIFAKKSIINFEFNVENEADSGLAGKWLSEDKQVTPFRRVLIFKADKFKNIIDEVTAFVQ</sequence>
<comment type="similarity">
    <text evidence="1 2">Belongs to the BCP1 family.</text>
</comment>
<dbReference type="EMBL" id="OV121135">
    <property type="protein sequence ID" value="CAH0555586.1"/>
    <property type="molecule type" value="Genomic_DNA"/>
</dbReference>
<evidence type="ECO:0000313" key="4">
    <source>
        <dbReference type="EMBL" id="CAH0555561.1"/>
    </source>
</evidence>
<feature type="compositionally biased region" description="Acidic residues" evidence="3">
    <location>
        <begin position="14"/>
        <end position="29"/>
    </location>
</feature>
<accession>A0A9P0B5G0</accession>